<accession>A0A0G4MTZ3</accession>
<reference evidence="2 3" key="1">
    <citation type="submission" date="2015-05" db="EMBL/GenBank/DDBJ databases">
        <authorList>
            <person name="Wang D.B."/>
            <person name="Wang M."/>
        </authorList>
    </citation>
    <scope>NUCLEOTIDE SEQUENCE [LARGE SCALE GENOMIC DNA]</scope>
    <source>
        <strain evidence="2">VL1</strain>
    </source>
</reference>
<organism evidence="2 3">
    <name type="scientific">Verticillium longisporum</name>
    <name type="common">Verticillium dahliae var. longisporum</name>
    <dbReference type="NCBI Taxonomy" id="100787"/>
    <lineage>
        <taxon>Eukaryota</taxon>
        <taxon>Fungi</taxon>
        <taxon>Dikarya</taxon>
        <taxon>Ascomycota</taxon>
        <taxon>Pezizomycotina</taxon>
        <taxon>Sordariomycetes</taxon>
        <taxon>Hypocreomycetidae</taxon>
        <taxon>Glomerellales</taxon>
        <taxon>Plectosphaerellaceae</taxon>
        <taxon>Verticillium</taxon>
    </lineage>
</organism>
<name>A0A0G4MTZ3_VERLO</name>
<feature type="compositionally biased region" description="Basic residues" evidence="1">
    <location>
        <begin position="1"/>
        <end position="15"/>
    </location>
</feature>
<evidence type="ECO:0000313" key="3">
    <source>
        <dbReference type="Proteomes" id="UP000044602"/>
    </source>
</evidence>
<proteinExistence type="predicted"/>
<feature type="compositionally biased region" description="Basic residues" evidence="1">
    <location>
        <begin position="33"/>
        <end position="45"/>
    </location>
</feature>
<sequence length="52" mass="5919">RRLPRHHPHGRRPAARHQAAGQVARQAEQGPQQHKRGQRAPRHLHGPLPLPL</sequence>
<evidence type="ECO:0000256" key="1">
    <source>
        <dbReference type="SAM" id="MobiDB-lite"/>
    </source>
</evidence>
<dbReference type="Proteomes" id="UP000044602">
    <property type="component" value="Unassembled WGS sequence"/>
</dbReference>
<gene>
    <name evidence="2" type="ORF">BN1708_020359</name>
</gene>
<dbReference type="AlphaFoldDB" id="A0A0G4MTZ3"/>
<dbReference type="EMBL" id="CVQH01024955">
    <property type="protein sequence ID" value="CRK37733.1"/>
    <property type="molecule type" value="Genomic_DNA"/>
</dbReference>
<evidence type="ECO:0000313" key="2">
    <source>
        <dbReference type="EMBL" id="CRK37733.1"/>
    </source>
</evidence>
<feature type="region of interest" description="Disordered" evidence="1">
    <location>
        <begin position="1"/>
        <end position="52"/>
    </location>
</feature>
<keyword evidence="3" id="KW-1185">Reference proteome</keyword>
<feature type="non-terminal residue" evidence="2">
    <location>
        <position position="1"/>
    </location>
</feature>
<protein>
    <submittedName>
        <fullName evidence="2">Uncharacterized protein</fullName>
    </submittedName>
</protein>